<sequence>MIGVPDVLVGLGKPPGDPSRAPATIVAVEVDAAQAITEVDQEHKAIVQNLSFIILAQPRQVNTTLPTQIHATRFAKPPYSSHKASSTRRSRRMQRRSFVFTSDHAPPLSHNSQSSKVIEALTGYLITTWANGTYM</sequence>
<dbReference type="Proteomes" id="UP001148629">
    <property type="component" value="Unassembled WGS sequence"/>
</dbReference>
<name>A0ACC1RFF2_9HYPO</name>
<comment type="caution">
    <text evidence="1">The sequence shown here is derived from an EMBL/GenBank/DDBJ whole genome shotgun (WGS) entry which is preliminary data.</text>
</comment>
<protein>
    <submittedName>
        <fullName evidence="1">Uncharacterized protein</fullName>
    </submittedName>
</protein>
<organism evidence="1 2">
    <name type="scientific">Fusarium decemcellulare</name>
    <dbReference type="NCBI Taxonomy" id="57161"/>
    <lineage>
        <taxon>Eukaryota</taxon>
        <taxon>Fungi</taxon>
        <taxon>Dikarya</taxon>
        <taxon>Ascomycota</taxon>
        <taxon>Pezizomycotina</taxon>
        <taxon>Sordariomycetes</taxon>
        <taxon>Hypocreomycetidae</taxon>
        <taxon>Hypocreales</taxon>
        <taxon>Nectriaceae</taxon>
        <taxon>Fusarium</taxon>
        <taxon>Fusarium decemcellulare species complex</taxon>
    </lineage>
</organism>
<dbReference type="EMBL" id="JANRMS010003508">
    <property type="protein sequence ID" value="KAJ3518043.1"/>
    <property type="molecule type" value="Genomic_DNA"/>
</dbReference>
<evidence type="ECO:0000313" key="2">
    <source>
        <dbReference type="Proteomes" id="UP001148629"/>
    </source>
</evidence>
<proteinExistence type="predicted"/>
<evidence type="ECO:0000313" key="1">
    <source>
        <dbReference type="EMBL" id="KAJ3518043.1"/>
    </source>
</evidence>
<gene>
    <name evidence="1" type="ORF">NM208_g14616</name>
</gene>
<reference evidence="1" key="1">
    <citation type="submission" date="2022-08" db="EMBL/GenBank/DDBJ databases">
        <title>Genome Sequence of Fusarium decemcellulare.</title>
        <authorList>
            <person name="Buettner E."/>
        </authorList>
    </citation>
    <scope>NUCLEOTIDE SEQUENCE</scope>
    <source>
        <strain evidence="1">Babe19</strain>
    </source>
</reference>
<keyword evidence="2" id="KW-1185">Reference proteome</keyword>
<accession>A0ACC1RFF2</accession>